<feature type="compositionally biased region" description="Polar residues" evidence="1">
    <location>
        <begin position="45"/>
        <end position="72"/>
    </location>
</feature>
<reference evidence="2" key="1">
    <citation type="submission" date="2021-02" db="EMBL/GenBank/DDBJ databases">
        <authorList>
            <person name="Nowell W R."/>
        </authorList>
    </citation>
    <scope>NUCLEOTIDE SEQUENCE</scope>
</reference>
<evidence type="ECO:0000313" key="2">
    <source>
        <dbReference type="EMBL" id="CAF3938317.1"/>
    </source>
</evidence>
<comment type="caution">
    <text evidence="2">The sequence shown here is derived from an EMBL/GenBank/DDBJ whole genome shotgun (WGS) entry which is preliminary data.</text>
</comment>
<protein>
    <submittedName>
        <fullName evidence="2">Uncharacterized protein</fullName>
    </submittedName>
</protein>
<evidence type="ECO:0000256" key="1">
    <source>
        <dbReference type="SAM" id="MobiDB-lite"/>
    </source>
</evidence>
<dbReference type="EMBL" id="CAJOBF010001323">
    <property type="protein sequence ID" value="CAF3938317.1"/>
    <property type="molecule type" value="Genomic_DNA"/>
</dbReference>
<organism evidence="2 3">
    <name type="scientific">Rotaria magnacalcarata</name>
    <dbReference type="NCBI Taxonomy" id="392030"/>
    <lineage>
        <taxon>Eukaryota</taxon>
        <taxon>Metazoa</taxon>
        <taxon>Spiralia</taxon>
        <taxon>Gnathifera</taxon>
        <taxon>Rotifera</taxon>
        <taxon>Eurotatoria</taxon>
        <taxon>Bdelloidea</taxon>
        <taxon>Philodinida</taxon>
        <taxon>Philodinidae</taxon>
        <taxon>Rotaria</taxon>
    </lineage>
</organism>
<evidence type="ECO:0000313" key="3">
    <source>
        <dbReference type="Proteomes" id="UP000663842"/>
    </source>
</evidence>
<accession>A0A819JZ68</accession>
<sequence>MIVGPNSVRKLKCFKSIINITVTSDNARTFSHRIDKLDPFDDTFGSGNPLQASAASPWPVNSPSSGFGSQNGSDHHPLDTGDNFTADDPFGGDYDPFKDTTVIKEADEFSWDDEPEGAFTDSVSDGSFAPPLTEQHDPFCLSSDDSPENKRTVIGLSGLKKSIISPISQNLRSKSALGDPLNSLENLRKVIPLRSKTSLGNPGKLELDFDPLSASPKVDFPTKSNEDLLNENFNSSFSSTPGINTFNRDQCWNSSKAVFNNNLTKSSASVDPFAAFDNVWTMPDNSRLEEESRKKRLKEQEQADLEFAIALSRSQNQPSTENSYKHKNLRSSRSPSTGL</sequence>
<name>A0A819JZ68_9BILA</name>
<feature type="compositionally biased region" description="Polar residues" evidence="1">
    <location>
        <begin position="312"/>
        <end position="322"/>
    </location>
</feature>
<gene>
    <name evidence="2" type="ORF">UXM345_LOCUS12604</name>
</gene>
<proteinExistence type="predicted"/>
<feature type="region of interest" description="Disordered" evidence="1">
    <location>
        <begin position="309"/>
        <end position="339"/>
    </location>
</feature>
<dbReference type="Proteomes" id="UP000663842">
    <property type="component" value="Unassembled WGS sequence"/>
</dbReference>
<dbReference type="AlphaFoldDB" id="A0A819JZ68"/>
<feature type="region of interest" description="Disordered" evidence="1">
    <location>
        <begin position="45"/>
        <end position="91"/>
    </location>
</feature>